<dbReference type="RefSeq" id="WP_007766897.1">
    <property type="nucleotide sequence ID" value="NZ_AKBZ01000006.1"/>
</dbReference>
<proteinExistence type="predicted"/>
<gene>
    <name evidence="2" type="ORF">HMPREF1057_03832</name>
</gene>
<dbReference type="OrthoDB" id="975810at2"/>
<protein>
    <recommendedName>
        <fullName evidence="4">PKD domain-containing protein</fullName>
    </recommendedName>
</protein>
<dbReference type="HOGENOM" id="CLU_032634_0_0_10"/>
<dbReference type="EMBL" id="AGXW01000014">
    <property type="protein sequence ID" value="EKJ89079.1"/>
    <property type="molecule type" value="Genomic_DNA"/>
</dbReference>
<dbReference type="PROSITE" id="PS51257">
    <property type="entry name" value="PROKAR_LIPOPROTEIN"/>
    <property type="match status" value="1"/>
</dbReference>
<name>K5C8U6_9BACE</name>
<evidence type="ECO:0000313" key="2">
    <source>
        <dbReference type="EMBL" id="EKJ89079.1"/>
    </source>
</evidence>
<reference evidence="2 3" key="1">
    <citation type="submission" date="2012-02" db="EMBL/GenBank/DDBJ databases">
        <title>The Genome Sequence of Bacteroides finegoldii CL09T03C10.</title>
        <authorList>
            <consortium name="The Broad Institute Genome Sequencing Platform"/>
            <person name="Earl A."/>
            <person name="Ward D."/>
            <person name="Feldgarden M."/>
            <person name="Gevers D."/>
            <person name="Zitomersky N.L."/>
            <person name="Coyne M.J."/>
            <person name="Comstock L.E."/>
            <person name="Young S.K."/>
            <person name="Zeng Q."/>
            <person name="Gargeya S."/>
            <person name="Fitzgerald M."/>
            <person name="Haas B."/>
            <person name="Abouelleil A."/>
            <person name="Alvarado L."/>
            <person name="Arachchi H.M."/>
            <person name="Berlin A."/>
            <person name="Chapman S.B."/>
            <person name="Gearin G."/>
            <person name="Goldberg J."/>
            <person name="Griggs A."/>
            <person name="Gujja S."/>
            <person name="Hansen M."/>
            <person name="Heiman D."/>
            <person name="Howarth C."/>
            <person name="Larimer J."/>
            <person name="Lui A."/>
            <person name="MacDonald P.J.P."/>
            <person name="McCowen C."/>
            <person name="Montmayeur A."/>
            <person name="Murphy C."/>
            <person name="Neiman D."/>
            <person name="Pearson M."/>
            <person name="Priest M."/>
            <person name="Roberts A."/>
            <person name="Saif S."/>
            <person name="Shea T."/>
            <person name="Sisk P."/>
            <person name="Stolte C."/>
            <person name="Sykes S."/>
            <person name="Wortman J."/>
            <person name="Nusbaum C."/>
            <person name="Birren B."/>
        </authorList>
    </citation>
    <scope>NUCLEOTIDE SEQUENCE [LARGE SCALE GENOMIC DNA]</scope>
    <source>
        <strain evidence="2 3">CL09T03C10</strain>
    </source>
</reference>
<dbReference type="AlphaFoldDB" id="K5C8U6"/>
<sequence length="335" mass="37314">MKKKDVRLVSVLTGMMLVGGLFAACSDEEKEGSVPEPEKYSPYITQVLDFRPAPGQFVNGMPSWKEGDTQETMNQKVLAAIGNNKKGMISLGGFGGYVVVGFDHTIENIAGKRDFRVLGNAFYAEANPNPDMTRKGGSCEPGIVMVAYDKNKNGKPDDDEWYELAGSEYNKETTMKDYQITYYRPDENKEPVIDDDAPHIADKEYIRWTDSQGGEGYIAKNVFNVDNSYFPQWISDPNITFKGTLLPDNGVNEGTGEEEYWVLYAYDWGYADNVPNGDEGSTFDIDWAIDKKGNRVSLPGVDFIKVYTGVNQNCGWLGEVSTEVCGIEDLHLLVE</sequence>
<dbReference type="Proteomes" id="UP000007995">
    <property type="component" value="Unassembled WGS sequence"/>
</dbReference>
<feature type="signal peptide" evidence="1">
    <location>
        <begin position="1"/>
        <end position="23"/>
    </location>
</feature>
<keyword evidence="1" id="KW-0732">Signal</keyword>
<comment type="caution">
    <text evidence="2">The sequence shown here is derived from an EMBL/GenBank/DDBJ whole genome shotgun (WGS) entry which is preliminary data.</text>
</comment>
<evidence type="ECO:0000256" key="1">
    <source>
        <dbReference type="SAM" id="SignalP"/>
    </source>
</evidence>
<feature type="chain" id="PRO_5003881900" description="PKD domain-containing protein" evidence="1">
    <location>
        <begin position="24"/>
        <end position="335"/>
    </location>
</feature>
<accession>K5C8U6</accession>
<evidence type="ECO:0000313" key="3">
    <source>
        <dbReference type="Proteomes" id="UP000007995"/>
    </source>
</evidence>
<organism evidence="2 3">
    <name type="scientific">Bacteroides finegoldii CL09T03C10</name>
    <dbReference type="NCBI Taxonomy" id="997888"/>
    <lineage>
        <taxon>Bacteria</taxon>
        <taxon>Pseudomonadati</taxon>
        <taxon>Bacteroidota</taxon>
        <taxon>Bacteroidia</taxon>
        <taxon>Bacteroidales</taxon>
        <taxon>Bacteroidaceae</taxon>
        <taxon>Bacteroides</taxon>
    </lineage>
</organism>
<evidence type="ECO:0008006" key="4">
    <source>
        <dbReference type="Google" id="ProtNLM"/>
    </source>
</evidence>